<dbReference type="Proteomes" id="UP000274822">
    <property type="component" value="Unassembled WGS sequence"/>
</dbReference>
<dbReference type="InterPro" id="IPR036457">
    <property type="entry name" value="PPM-type-like_dom_sf"/>
</dbReference>
<feature type="region of interest" description="Disordered" evidence="1">
    <location>
        <begin position="706"/>
        <end position="725"/>
    </location>
</feature>
<evidence type="ECO:0000313" key="3">
    <source>
        <dbReference type="EMBL" id="RUS32266.1"/>
    </source>
</evidence>
<keyword evidence="4" id="KW-1185">Reference proteome</keyword>
<dbReference type="PROSITE" id="PS51746">
    <property type="entry name" value="PPM_2"/>
    <property type="match status" value="1"/>
</dbReference>
<name>A0A433QR56_9FUNG</name>
<feature type="domain" description="PPM-type phosphatase" evidence="2">
    <location>
        <begin position="13"/>
        <end position="422"/>
    </location>
</feature>
<dbReference type="SUPFAM" id="SSF81606">
    <property type="entry name" value="PP2C-like"/>
    <property type="match status" value="1"/>
</dbReference>
<dbReference type="AlphaFoldDB" id="A0A433QR56"/>
<comment type="caution">
    <text evidence="3">The sequence shown here is derived from an EMBL/GenBank/DDBJ whole genome shotgun (WGS) entry which is preliminary data.</text>
</comment>
<evidence type="ECO:0000313" key="4">
    <source>
        <dbReference type="Proteomes" id="UP000274822"/>
    </source>
</evidence>
<gene>
    <name evidence="3" type="ORF">BC938DRAFT_475915</name>
</gene>
<protein>
    <submittedName>
        <fullName evidence="3">Phosphatase 2C-like domain-containing protein</fullName>
    </submittedName>
</protein>
<organism evidence="3 4">
    <name type="scientific">Jimgerdemannia flammicorona</name>
    <dbReference type="NCBI Taxonomy" id="994334"/>
    <lineage>
        <taxon>Eukaryota</taxon>
        <taxon>Fungi</taxon>
        <taxon>Fungi incertae sedis</taxon>
        <taxon>Mucoromycota</taxon>
        <taxon>Mucoromycotina</taxon>
        <taxon>Endogonomycetes</taxon>
        <taxon>Endogonales</taxon>
        <taxon>Endogonaceae</taxon>
        <taxon>Jimgerdemannia</taxon>
    </lineage>
</organism>
<evidence type="ECO:0000259" key="2">
    <source>
        <dbReference type="PROSITE" id="PS51746"/>
    </source>
</evidence>
<evidence type="ECO:0000256" key="1">
    <source>
        <dbReference type="SAM" id="MobiDB-lite"/>
    </source>
</evidence>
<accession>A0A433QR56</accession>
<dbReference type="EMBL" id="RBNJ01002211">
    <property type="protein sequence ID" value="RUS32266.1"/>
    <property type="molecule type" value="Genomic_DNA"/>
</dbReference>
<dbReference type="Gene3D" id="3.60.40.10">
    <property type="entry name" value="PPM-type phosphatase domain"/>
    <property type="match status" value="1"/>
</dbReference>
<proteinExistence type="predicted"/>
<dbReference type="Pfam" id="PF00481">
    <property type="entry name" value="PP2C"/>
    <property type="match status" value="1"/>
</dbReference>
<feature type="region of interest" description="Disordered" evidence="1">
    <location>
        <begin position="650"/>
        <end position="697"/>
    </location>
</feature>
<sequence length="918" mass="100077">MTISPLPQPYTQTFASSTTCGRKHRKRGDQLHLNEDRCGEFTVKLNTGELVRAFYVLDGHGETIPKHPHSTFSSHGQRYVNLVQVLLPTVLTTLLDSALSASPSDMDPLVTHLSLFHEEIDTRAQAVNPNLCVENGSTALLSFILRDTLYVLSVGDSAALLMHEGVPVRVWRRCGLQEDGGVCSWPDSVDGFPNVTKEGQTFEHLNHDFCEVSESIIGTGDNHYRLLSKTSGYSLAMINSLGNMGHKSVMLSRTNVYAFYLPTLFQLLHHPANNATPAPFPPGITLLLCTDGAKDELTSREITRLIHDPRAGIAALAGIDLGPDHADDVVATNALVSACNDIVCRNGGTYAPHEVRNAEAKRAVVRAVRTRRACMAAEGAGAEAMKEEEKMRMLLECGCEAVVAAAVLMGTDDDVTCVAVAITQTGSGTPVVGMVGAGVWEGRGEGIGEEDGGVDNGWVGSADELTETWFERMDATPDTEVSPSPIASPVVGYRMDAVENELGRRYETMHDLFSDDDSHEDEDDEEDDEDHHLNYLFSHVYDEKEEIGSSLLTSETSGRVSPLLWRHEDADVEENVDVEVGWEEESEEQEEVRNQHNIQGEENKEPAGEFDVLTWSNTLANRVVVVGDIEARAGDGKAVRRELKRVSWAEGVKSGDESDLSSDYDLDNDVDIWEEDEGGIGEEEIEESVEEDEDDLADRTIDAEDDAEHLDSPAGADNETHDSELPTTNHFLIEPLPFPDILHAVETNTTLLLPSSPPQSPAHLAAACESSARLLPLPALPVAEDPNVGLRVMIDHRASIESLASSSSDLVCGGVLPPLCDVDRGHMESNTVSPVSDGVDGERGVSQSRVKRVRLMDPDEDDDTVSMFGGRNEDDETMWSAQDDDTVDGMIEKAKKIMKVAVEAKVGQRGLKRKAEDD</sequence>
<dbReference type="InterPro" id="IPR001932">
    <property type="entry name" value="PPM-type_phosphatase-like_dom"/>
</dbReference>
<feature type="region of interest" description="Disordered" evidence="1">
    <location>
        <begin position="859"/>
        <end position="878"/>
    </location>
</feature>
<feature type="compositionally biased region" description="Acidic residues" evidence="1">
    <location>
        <begin position="657"/>
        <end position="696"/>
    </location>
</feature>
<reference evidence="3 4" key="1">
    <citation type="journal article" date="2018" name="New Phytol.">
        <title>Phylogenomics of Endogonaceae and evolution of mycorrhizas within Mucoromycota.</title>
        <authorList>
            <person name="Chang Y."/>
            <person name="Desiro A."/>
            <person name="Na H."/>
            <person name="Sandor L."/>
            <person name="Lipzen A."/>
            <person name="Clum A."/>
            <person name="Barry K."/>
            <person name="Grigoriev I.V."/>
            <person name="Martin F.M."/>
            <person name="Stajich J.E."/>
            <person name="Smith M.E."/>
            <person name="Bonito G."/>
            <person name="Spatafora J.W."/>
        </authorList>
    </citation>
    <scope>NUCLEOTIDE SEQUENCE [LARGE SCALE GENOMIC DNA]</scope>
    <source>
        <strain evidence="3 4">AD002</strain>
    </source>
</reference>